<evidence type="ECO:0000313" key="2">
    <source>
        <dbReference type="Proteomes" id="UP000323506"/>
    </source>
</evidence>
<dbReference type="EMBL" id="CM017699">
    <property type="protein sequence ID" value="TYG90212.1"/>
    <property type="molecule type" value="Genomic_DNA"/>
</dbReference>
<dbReference type="AlphaFoldDB" id="A0A5D2EA64"/>
<accession>A0A5D2EA64</accession>
<name>A0A5D2EA64_GOSDA</name>
<sequence>MRNKTKSINYPKVSFSVICSQSQQKYPPFDSSFNSYRKEEVRVTKKDKTQFIVVYQRLILI</sequence>
<organism evidence="1 2">
    <name type="scientific">Gossypium darwinii</name>
    <name type="common">Darwin's cotton</name>
    <name type="synonym">Gossypium barbadense var. darwinii</name>
    <dbReference type="NCBI Taxonomy" id="34276"/>
    <lineage>
        <taxon>Eukaryota</taxon>
        <taxon>Viridiplantae</taxon>
        <taxon>Streptophyta</taxon>
        <taxon>Embryophyta</taxon>
        <taxon>Tracheophyta</taxon>
        <taxon>Spermatophyta</taxon>
        <taxon>Magnoliopsida</taxon>
        <taxon>eudicotyledons</taxon>
        <taxon>Gunneridae</taxon>
        <taxon>Pentapetalae</taxon>
        <taxon>rosids</taxon>
        <taxon>malvids</taxon>
        <taxon>Malvales</taxon>
        <taxon>Malvaceae</taxon>
        <taxon>Malvoideae</taxon>
        <taxon>Gossypium</taxon>
    </lineage>
</organism>
<reference evidence="1 2" key="1">
    <citation type="submission" date="2019-06" db="EMBL/GenBank/DDBJ databases">
        <title>WGS assembly of Gossypium darwinii.</title>
        <authorList>
            <person name="Chen Z.J."/>
            <person name="Sreedasyam A."/>
            <person name="Ando A."/>
            <person name="Song Q."/>
            <person name="De L."/>
            <person name="Hulse-Kemp A."/>
            <person name="Ding M."/>
            <person name="Ye W."/>
            <person name="Kirkbride R."/>
            <person name="Jenkins J."/>
            <person name="Plott C."/>
            <person name="Lovell J."/>
            <person name="Lin Y.-M."/>
            <person name="Vaughn R."/>
            <person name="Liu B."/>
            <person name="Li W."/>
            <person name="Simpson S."/>
            <person name="Scheffler B."/>
            <person name="Saski C."/>
            <person name="Grover C."/>
            <person name="Hu G."/>
            <person name="Conover J."/>
            <person name="Carlson J."/>
            <person name="Shu S."/>
            <person name="Boston L."/>
            <person name="Williams M."/>
            <person name="Peterson D."/>
            <person name="Mcgee K."/>
            <person name="Jones D."/>
            <person name="Wendel J."/>
            <person name="Stelly D."/>
            <person name="Grimwood J."/>
            <person name="Schmutz J."/>
        </authorList>
    </citation>
    <scope>NUCLEOTIDE SEQUENCE [LARGE SCALE GENOMIC DNA]</scope>
    <source>
        <strain evidence="1">1808015.09</strain>
    </source>
</reference>
<dbReference type="Proteomes" id="UP000323506">
    <property type="component" value="Chromosome A12"/>
</dbReference>
<gene>
    <name evidence="1" type="ORF">ES288_A12G163800v1</name>
</gene>
<evidence type="ECO:0000313" key="1">
    <source>
        <dbReference type="EMBL" id="TYG90212.1"/>
    </source>
</evidence>
<protein>
    <submittedName>
        <fullName evidence="1">Uncharacterized protein</fullName>
    </submittedName>
</protein>
<keyword evidence="2" id="KW-1185">Reference proteome</keyword>
<proteinExistence type="predicted"/>